<proteinExistence type="predicted"/>
<protein>
    <submittedName>
        <fullName evidence="1">Uncharacterized protein</fullName>
    </submittedName>
</protein>
<keyword evidence="2" id="KW-1185">Reference proteome</keyword>
<accession>A0ABZ2KR72</accession>
<evidence type="ECO:0000313" key="1">
    <source>
        <dbReference type="EMBL" id="WXA99803.1"/>
    </source>
</evidence>
<evidence type="ECO:0000313" key="2">
    <source>
        <dbReference type="Proteomes" id="UP001379533"/>
    </source>
</evidence>
<dbReference type="EMBL" id="CP089982">
    <property type="protein sequence ID" value="WXA99803.1"/>
    <property type="molecule type" value="Genomic_DNA"/>
</dbReference>
<dbReference type="Proteomes" id="UP001379533">
    <property type="component" value="Chromosome"/>
</dbReference>
<name>A0ABZ2KR72_9BACT</name>
<dbReference type="RefSeq" id="WP_394850447.1">
    <property type="nucleotide sequence ID" value="NZ_CP089982.1"/>
</dbReference>
<gene>
    <name evidence="1" type="ORF">LZC95_23680</name>
</gene>
<sequence length="189" mass="21198">MIPGKAALVLVTAAIGIGAVQPGLARELRTVHEHEDLYVLPPPSILRAATLGHRAAAADILWSNVVVQYGEHIAEKRPFPDLPKYLDAILAIEPGYMPLYRYCDAFFIFSYPKATEQDARKARHYLERGTRERPLDAEMWFRYGRFLGAMGPSFLTSSEEKEQWRAEGKAAMQRAIELGLDVDALAPHH</sequence>
<reference evidence="1 2" key="1">
    <citation type="submission" date="2021-12" db="EMBL/GenBank/DDBJ databases">
        <title>Discovery of the Pendulisporaceae a myxobacterial family with distinct sporulation behavior and unique specialized metabolism.</title>
        <authorList>
            <person name="Garcia R."/>
            <person name="Popoff A."/>
            <person name="Bader C.D."/>
            <person name="Loehr J."/>
            <person name="Walesch S."/>
            <person name="Walt C."/>
            <person name="Boldt J."/>
            <person name="Bunk B."/>
            <person name="Haeckl F.J.F.P.J."/>
            <person name="Gunesch A.P."/>
            <person name="Birkelbach J."/>
            <person name="Nuebel U."/>
            <person name="Pietschmann T."/>
            <person name="Bach T."/>
            <person name="Mueller R."/>
        </authorList>
    </citation>
    <scope>NUCLEOTIDE SEQUENCE [LARGE SCALE GENOMIC DNA]</scope>
    <source>
        <strain evidence="1 2">MSr12523</strain>
    </source>
</reference>
<organism evidence="1 2">
    <name type="scientific">Pendulispora brunnea</name>
    <dbReference type="NCBI Taxonomy" id="2905690"/>
    <lineage>
        <taxon>Bacteria</taxon>
        <taxon>Pseudomonadati</taxon>
        <taxon>Myxococcota</taxon>
        <taxon>Myxococcia</taxon>
        <taxon>Myxococcales</taxon>
        <taxon>Sorangiineae</taxon>
        <taxon>Pendulisporaceae</taxon>
        <taxon>Pendulispora</taxon>
    </lineage>
</organism>